<evidence type="ECO:0000313" key="4">
    <source>
        <dbReference type="Proteomes" id="UP001597062"/>
    </source>
</evidence>
<proteinExistence type="predicted"/>
<reference evidence="4" key="1">
    <citation type="journal article" date="2019" name="Int. J. Syst. Evol. Microbiol.">
        <title>The Global Catalogue of Microorganisms (GCM) 10K type strain sequencing project: providing services to taxonomists for standard genome sequencing and annotation.</title>
        <authorList>
            <consortium name="The Broad Institute Genomics Platform"/>
            <consortium name="The Broad Institute Genome Sequencing Center for Infectious Disease"/>
            <person name="Wu L."/>
            <person name="Ma J."/>
        </authorList>
    </citation>
    <scope>NUCLEOTIDE SEQUENCE [LARGE SCALE GENOMIC DNA]</scope>
    <source>
        <strain evidence="4">CCUG 60527</strain>
    </source>
</reference>
<evidence type="ECO:0000256" key="1">
    <source>
        <dbReference type="SAM" id="MobiDB-lite"/>
    </source>
</evidence>
<evidence type="ECO:0000256" key="2">
    <source>
        <dbReference type="SAM" id="Phobius"/>
    </source>
</evidence>
<sequence>MKKALKIGGIFIGFVILILAVIPFLFQDKLVALVKETVNNNINAKFEFSDANLSLLSSFPKASVTLNDVLITNFEPFEGDTLAYVKDVQLKLKITEVFKAANSQLNINSFTIDNAKVNILVDEKGNANYDITKKTTTSSSTENNNETASSFSLSLQSYAINNSSLLYSDKQGKMHVELNEFNHSGSGDFSQKITELDTQTTTSILFEKDGSVYVNNQHLDLAAILELDLENSKYSFLKNEAHINQLPLIFDGYVQLLENETQEIHLNFKTPSSEFKNFLALLPETYAKNISDVKTTGNFDVKGKIDGKVTANTIPTIDVTITSDNASFKYPSLPKSVQNIAINTQIKNTTGNIDDTFLAINKLAFNIDKNKFSGNARISNLTKNPYVNATVNGKIDLADIKKVYPVELENELSGIITANLTSSFDMDAVQNNKYQRIKNNGNIEINNFLFDGDAMANSLKIHNAKVDFAPSKISLTNFDAITGTSDLKATGTLNNFLGFILSDKKLQGNFTLNSSTFKVSDFMTADVTNSEKKETPSEENKKEEKLKIPAFLDCVVKANAKEVYYDLYKLNNVSGTLILKDETATLKDVNGNMFGGNIALNGAVNTQKETPVFNMTLGVKSFDIAQSFTNIELFKSLAPIATILNGELNTNINLSGKLKDDFTPNLASLSGKALAEILATNIDPQNSKALSLLDNKLNFIDLKKLNLKNLKTNLSFEEGKVNVKPFNLKYNDIDITVAGSHSFDELMNYNATFNVPAKYLGKEVTGLLAKVGNNQQNTTVPVTANFSGSFSQPNLKTDLSDAVTKLTTSLIENQKNKLINNTLGNILGGKKSDEKSSATDTNSGDKTVNKVKDVLGGLFDKKKKDTTKKK</sequence>
<gene>
    <name evidence="3" type="ORF">ACFQ1U_11875</name>
</gene>
<protein>
    <submittedName>
        <fullName evidence="3">AsmA-like C-terminal region-containing protein</fullName>
    </submittedName>
</protein>
<feature type="region of interest" description="Disordered" evidence="1">
    <location>
        <begin position="829"/>
        <end position="848"/>
    </location>
</feature>
<feature type="transmembrane region" description="Helical" evidence="2">
    <location>
        <begin position="7"/>
        <end position="26"/>
    </location>
</feature>
<evidence type="ECO:0000313" key="3">
    <source>
        <dbReference type="EMBL" id="MFD0993905.1"/>
    </source>
</evidence>
<dbReference type="Proteomes" id="UP001597062">
    <property type="component" value="Unassembled WGS sequence"/>
</dbReference>
<dbReference type="PANTHER" id="PTHR30441:SF8">
    <property type="entry name" value="DUF748 DOMAIN-CONTAINING PROTEIN"/>
    <property type="match status" value="1"/>
</dbReference>
<organism evidence="3 4">
    <name type="scientific">Tenacibaculum geojense</name>
    <dbReference type="NCBI Taxonomy" id="915352"/>
    <lineage>
        <taxon>Bacteria</taxon>
        <taxon>Pseudomonadati</taxon>
        <taxon>Bacteroidota</taxon>
        <taxon>Flavobacteriia</taxon>
        <taxon>Flavobacteriales</taxon>
        <taxon>Flavobacteriaceae</taxon>
        <taxon>Tenacibaculum</taxon>
    </lineage>
</organism>
<keyword evidence="2" id="KW-0812">Transmembrane</keyword>
<dbReference type="InterPro" id="IPR052894">
    <property type="entry name" value="AsmA-related"/>
</dbReference>
<keyword evidence="4" id="KW-1185">Reference proteome</keyword>
<keyword evidence="2" id="KW-1133">Transmembrane helix</keyword>
<dbReference type="PANTHER" id="PTHR30441">
    <property type="entry name" value="DUF748 DOMAIN-CONTAINING PROTEIN"/>
    <property type="match status" value="1"/>
</dbReference>
<comment type="caution">
    <text evidence="3">The sequence shown here is derived from an EMBL/GenBank/DDBJ whole genome shotgun (WGS) entry which is preliminary data.</text>
</comment>
<dbReference type="EMBL" id="JBHTJR010000051">
    <property type="protein sequence ID" value="MFD0993905.1"/>
    <property type="molecule type" value="Genomic_DNA"/>
</dbReference>
<accession>A0ABW3JVS3</accession>
<keyword evidence="2" id="KW-0472">Membrane</keyword>
<dbReference type="RefSeq" id="WP_386108637.1">
    <property type="nucleotide sequence ID" value="NZ_JBHTJR010000051.1"/>
</dbReference>
<name>A0ABW3JVS3_9FLAO</name>